<evidence type="ECO:0000313" key="12">
    <source>
        <dbReference type="EMBL" id="BBE30452.1"/>
    </source>
</evidence>
<dbReference type="FunFam" id="3.80.30.20:FF:000001">
    <property type="entry name" value="tRNA-2-methylthio-N(6)-dimethylallyladenosine synthase 2"/>
    <property type="match status" value="1"/>
</dbReference>
<dbReference type="Gene3D" id="3.80.30.20">
    <property type="entry name" value="tm_1862 like domain"/>
    <property type="match status" value="1"/>
</dbReference>
<evidence type="ECO:0000256" key="7">
    <source>
        <dbReference type="ARBA" id="ARBA00023014"/>
    </source>
</evidence>
<keyword evidence="1 8" id="KW-0004">4Fe-4S</keyword>
<dbReference type="GO" id="GO:0046872">
    <property type="term" value="F:metal ion binding"/>
    <property type="evidence" value="ECO:0007669"/>
    <property type="project" value="UniProtKB-KW"/>
</dbReference>
<comment type="similarity">
    <text evidence="8">Belongs to the methylthiotransferase family. RimO subfamily.</text>
</comment>
<keyword evidence="12" id="KW-0687">Ribonucleoprotein</keyword>
<dbReference type="PANTHER" id="PTHR43837">
    <property type="entry name" value="RIBOSOMAL PROTEIN S12 METHYLTHIOTRANSFERASE RIMO"/>
    <property type="match status" value="1"/>
</dbReference>
<dbReference type="GO" id="GO:0051539">
    <property type="term" value="F:4 iron, 4 sulfur cluster binding"/>
    <property type="evidence" value="ECO:0007669"/>
    <property type="project" value="UniProtKB-UniRule"/>
</dbReference>
<dbReference type="Pfam" id="PF04055">
    <property type="entry name" value="Radical_SAM"/>
    <property type="match status" value="1"/>
</dbReference>
<feature type="binding site" evidence="8">
    <location>
        <position position="157"/>
    </location>
    <ligand>
        <name>[4Fe-4S] cluster</name>
        <dbReference type="ChEBI" id="CHEBI:49883"/>
        <label>2</label>
        <note>4Fe-4S-S-AdoMet</note>
    </ligand>
</feature>
<evidence type="ECO:0000256" key="2">
    <source>
        <dbReference type="ARBA" id="ARBA00022490"/>
    </source>
</evidence>
<comment type="function">
    <text evidence="8">Catalyzes the methylthiolation of an aspartic acid residue of ribosomal protein uS12.</text>
</comment>
<feature type="binding site" evidence="8">
    <location>
        <position position="47"/>
    </location>
    <ligand>
        <name>[4Fe-4S] cluster</name>
        <dbReference type="ChEBI" id="CHEBI:49883"/>
        <label>1</label>
    </ligand>
</feature>
<dbReference type="Gene3D" id="3.40.50.12160">
    <property type="entry name" value="Methylthiotransferase, N-terminal domain"/>
    <property type="match status" value="1"/>
</dbReference>
<dbReference type="SUPFAM" id="SSF102114">
    <property type="entry name" value="Radical SAM enzymes"/>
    <property type="match status" value="1"/>
</dbReference>
<dbReference type="SMART" id="SM00729">
    <property type="entry name" value="Elp3"/>
    <property type="match status" value="1"/>
</dbReference>
<comment type="cofactor">
    <cofactor evidence="8">
        <name>[4Fe-4S] cluster</name>
        <dbReference type="ChEBI" id="CHEBI:49883"/>
    </cofactor>
    <text evidence="8">Binds 2 [4Fe-4S] clusters. One cluster is coordinated with 3 cysteines and an exchangeable S-adenosyl-L-methionine.</text>
</comment>
<comment type="subcellular location">
    <subcellularLocation>
        <location evidence="8">Cytoplasm</location>
    </subcellularLocation>
</comment>
<feature type="binding site" evidence="8">
    <location>
        <position position="154"/>
    </location>
    <ligand>
        <name>[4Fe-4S] cluster</name>
        <dbReference type="ChEBI" id="CHEBI:49883"/>
        <label>2</label>
        <note>4Fe-4S-S-AdoMet</note>
    </ligand>
</feature>
<dbReference type="InParanoid" id="A0A7G1G8S8"/>
<accession>A0A7G1G8S8</accession>
<dbReference type="SFLD" id="SFLDS00029">
    <property type="entry name" value="Radical_SAM"/>
    <property type="match status" value="1"/>
</dbReference>
<feature type="binding site" evidence="8">
    <location>
        <position position="150"/>
    </location>
    <ligand>
        <name>[4Fe-4S] cluster</name>
        <dbReference type="ChEBI" id="CHEBI:49883"/>
        <label>2</label>
        <note>4Fe-4S-S-AdoMet</note>
    </ligand>
</feature>
<dbReference type="SFLD" id="SFLDG01082">
    <property type="entry name" value="B12-binding_domain_containing"/>
    <property type="match status" value="1"/>
</dbReference>
<keyword evidence="4 8" id="KW-0949">S-adenosyl-L-methionine</keyword>
<evidence type="ECO:0000256" key="5">
    <source>
        <dbReference type="ARBA" id="ARBA00022723"/>
    </source>
</evidence>
<dbReference type="PROSITE" id="PS51918">
    <property type="entry name" value="RADICAL_SAM"/>
    <property type="match status" value="1"/>
</dbReference>
<gene>
    <name evidence="8 12" type="primary">rimO</name>
    <name evidence="12" type="ORF">OSSY52_05930</name>
</gene>
<dbReference type="EMBL" id="AP018712">
    <property type="protein sequence ID" value="BBE30452.1"/>
    <property type="molecule type" value="Genomic_DNA"/>
</dbReference>
<dbReference type="PROSITE" id="PS50926">
    <property type="entry name" value="TRAM"/>
    <property type="match status" value="1"/>
</dbReference>
<dbReference type="PROSITE" id="PS51449">
    <property type="entry name" value="MTTASE_N"/>
    <property type="match status" value="1"/>
</dbReference>
<keyword evidence="7 8" id="KW-0411">Iron-sulfur</keyword>
<dbReference type="NCBIfam" id="TIGR01125">
    <property type="entry name" value="30S ribosomal protein S12 methylthiotransferase RimO"/>
    <property type="match status" value="1"/>
</dbReference>
<dbReference type="GO" id="GO:0005840">
    <property type="term" value="C:ribosome"/>
    <property type="evidence" value="ECO:0007669"/>
    <property type="project" value="UniProtKB-KW"/>
</dbReference>
<dbReference type="Gene3D" id="2.40.50.140">
    <property type="entry name" value="Nucleic acid-binding proteins"/>
    <property type="match status" value="1"/>
</dbReference>
<dbReference type="NCBIfam" id="TIGR00089">
    <property type="entry name" value="MiaB/RimO family radical SAM methylthiotransferase"/>
    <property type="match status" value="1"/>
</dbReference>
<reference evidence="12 13" key="1">
    <citation type="submission" date="2018-06" db="EMBL/GenBank/DDBJ databases">
        <title>Genome sequencing of Oceanotoga sp. sy52.</title>
        <authorList>
            <person name="Mori K."/>
        </authorList>
    </citation>
    <scope>NUCLEOTIDE SEQUENCE [LARGE SCALE GENOMIC DNA]</scope>
    <source>
        <strain evidence="13">sy52</strain>
    </source>
</reference>
<evidence type="ECO:0000256" key="8">
    <source>
        <dbReference type="HAMAP-Rule" id="MF_01865"/>
    </source>
</evidence>
<dbReference type="GO" id="GO:0035599">
    <property type="term" value="F:aspartic acid methylthiotransferase activity"/>
    <property type="evidence" value="ECO:0007669"/>
    <property type="project" value="TreeGrafter"/>
</dbReference>
<feature type="domain" description="Radical SAM core" evidence="11">
    <location>
        <begin position="136"/>
        <end position="365"/>
    </location>
</feature>
<protein>
    <recommendedName>
        <fullName evidence="8">Ribosomal protein uS12 methylthiotransferase RimO</fullName>
        <shortName evidence="8">uS12 MTTase</shortName>
        <shortName evidence="8">uS12 methylthiotransferase</shortName>
        <ecNumber evidence="8">2.8.4.4</ecNumber>
    </recommendedName>
    <alternativeName>
        <fullName evidence="8">Ribosomal protein uS12 (aspartate-C(3))-methylthiotransferase</fullName>
    </alternativeName>
    <alternativeName>
        <fullName evidence="8">Ribosome maturation factor RimO</fullName>
    </alternativeName>
</protein>
<dbReference type="InterPro" id="IPR007197">
    <property type="entry name" value="rSAM"/>
</dbReference>
<dbReference type="Pfam" id="PF00919">
    <property type="entry name" value="UPF0004"/>
    <property type="match status" value="1"/>
</dbReference>
<feature type="binding site" evidence="8">
    <location>
        <position position="11"/>
    </location>
    <ligand>
        <name>[4Fe-4S] cluster</name>
        <dbReference type="ChEBI" id="CHEBI:49883"/>
        <label>1</label>
    </ligand>
</feature>
<dbReference type="InterPro" id="IPR005839">
    <property type="entry name" value="Methylthiotransferase"/>
</dbReference>
<dbReference type="InterPro" id="IPR020612">
    <property type="entry name" value="Methylthiotransferase_CS"/>
</dbReference>
<dbReference type="InterPro" id="IPR038135">
    <property type="entry name" value="Methylthiotransferase_N_sf"/>
</dbReference>
<organism evidence="12 13">
    <name type="scientific">Tepiditoga spiralis</name>
    <dbReference type="NCBI Taxonomy" id="2108365"/>
    <lineage>
        <taxon>Bacteria</taxon>
        <taxon>Thermotogati</taxon>
        <taxon>Thermotogota</taxon>
        <taxon>Thermotogae</taxon>
        <taxon>Petrotogales</taxon>
        <taxon>Petrotogaceae</taxon>
        <taxon>Tepiditoga</taxon>
    </lineage>
</organism>
<dbReference type="RefSeq" id="WP_190615548.1">
    <property type="nucleotide sequence ID" value="NZ_AP018712.1"/>
</dbReference>
<dbReference type="GO" id="GO:0006400">
    <property type="term" value="P:tRNA modification"/>
    <property type="evidence" value="ECO:0007669"/>
    <property type="project" value="InterPro"/>
</dbReference>
<proteinExistence type="inferred from homology"/>
<dbReference type="InterPro" id="IPR013848">
    <property type="entry name" value="Methylthiotransferase_N"/>
</dbReference>
<dbReference type="Proteomes" id="UP000516361">
    <property type="component" value="Chromosome"/>
</dbReference>
<keyword evidence="13" id="KW-1185">Reference proteome</keyword>
<dbReference type="PROSITE" id="PS01278">
    <property type="entry name" value="MTTASE_RADICAL"/>
    <property type="match status" value="1"/>
</dbReference>
<evidence type="ECO:0000259" key="10">
    <source>
        <dbReference type="PROSITE" id="PS51449"/>
    </source>
</evidence>
<evidence type="ECO:0000259" key="9">
    <source>
        <dbReference type="PROSITE" id="PS50926"/>
    </source>
</evidence>
<dbReference type="CDD" id="cd01335">
    <property type="entry name" value="Radical_SAM"/>
    <property type="match status" value="1"/>
</dbReference>
<feature type="domain" description="TRAM" evidence="9">
    <location>
        <begin position="368"/>
        <end position="434"/>
    </location>
</feature>
<dbReference type="InterPro" id="IPR005840">
    <property type="entry name" value="Ribosomal_uS12_MeSTrfase_RimO"/>
</dbReference>
<dbReference type="InterPro" id="IPR006638">
    <property type="entry name" value="Elp3/MiaA/NifB-like_rSAM"/>
</dbReference>
<comment type="catalytic activity">
    <reaction evidence="8">
        <text>L-aspartate(89)-[ribosomal protein uS12]-hydrogen + (sulfur carrier)-SH + AH2 + 2 S-adenosyl-L-methionine = 3-methylsulfanyl-L-aspartate(89)-[ribosomal protein uS12]-hydrogen + (sulfur carrier)-H + 5'-deoxyadenosine + L-methionine + A + S-adenosyl-L-homocysteine + 2 H(+)</text>
        <dbReference type="Rhea" id="RHEA:37087"/>
        <dbReference type="Rhea" id="RHEA-COMP:10460"/>
        <dbReference type="Rhea" id="RHEA-COMP:10461"/>
        <dbReference type="Rhea" id="RHEA-COMP:14737"/>
        <dbReference type="Rhea" id="RHEA-COMP:14739"/>
        <dbReference type="ChEBI" id="CHEBI:13193"/>
        <dbReference type="ChEBI" id="CHEBI:15378"/>
        <dbReference type="ChEBI" id="CHEBI:17319"/>
        <dbReference type="ChEBI" id="CHEBI:17499"/>
        <dbReference type="ChEBI" id="CHEBI:29917"/>
        <dbReference type="ChEBI" id="CHEBI:29961"/>
        <dbReference type="ChEBI" id="CHEBI:57844"/>
        <dbReference type="ChEBI" id="CHEBI:57856"/>
        <dbReference type="ChEBI" id="CHEBI:59789"/>
        <dbReference type="ChEBI" id="CHEBI:64428"/>
        <dbReference type="ChEBI" id="CHEBI:73599"/>
        <dbReference type="EC" id="2.8.4.4"/>
    </reaction>
</comment>
<dbReference type="SFLD" id="SFLDG01061">
    <property type="entry name" value="methylthiotransferase"/>
    <property type="match status" value="1"/>
</dbReference>
<evidence type="ECO:0000256" key="4">
    <source>
        <dbReference type="ARBA" id="ARBA00022691"/>
    </source>
</evidence>
<keyword evidence="2 8" id="KW-0963">Cytoplasm</keyword>
<dbReference type="KEGG" id="ocy:OSSY52_05930"/>
<feature type="binding site" evidence="8">
    <location>
        <position position="81"/>
    </location>
    <ligand>
        <name>[4Fe-4S] cluster</name>
        <dbReference type="ChEBI" id="CHEBI:49883"/>
        <label>1</label>
    </ligand>
</feature>
<keyword evidence="5 8" id="KW-0479">Metal-binding</keyword>
<dbReference type="EC" id="2.8.4.4" evidence="8"/>
<dbReference type="GO" id="GO:0005829">
    <property type="term" value="C:cytosol"/>
    <property type="evidence" value="ECO:0007669"/>
    <property type="project" value="TreeGrafter"/>
</dbReference>
<dbReference type="GO" id="GO:0103039">
    <property type="term" value="F:protein methylthiotransferase activity"/>
    <property type="evidence" value="ECO:0007669"/>
    <property type="project" value="UniProtKB-EC"/>
</dbReference>
<evidence type="ECO:0000256" key="1">
    <source>
        <dbReference type="ARBA" id="ARBA00022485"/>
    </source>
</evidence>
<evidence type="ECO:0000256" key="6">
    <source>
        <dbReference type="ARBA" id="ARBA00023004"/>
    </source>
</evidence>
<dbReference type="AlphaFoldDB" id="A0A7G1G8S8"/>
<evidence type="ECO:0000256" key="3">
    <source>
        <dbReference type="ARBA" id="ARBA00022679"/>
    </source>
</evidence>
<dbReference type="Pfam" id="PF18693">
    <property type="entry name" value="TRAM_2"/>
    <property type="match status" value="1"/>
</dbReference>
<dbReference type="HAMAP" id="MF_01865">
    <property type="entry name" value="MTTase_RimO"/>
    <property type="match status" value="1"/>
</dbReference>
<keyword evidence="12" id="KW-0689">Ribosomal protein</keyword>
<keyword evidence="3 8" id="KW-0808">Transferase</keyword>
<keyword evidence="6 8" id="KW-0408">Iron</keyword>
<sequence length="435" mass="50288">MKKFNIVRLGCPKNDADMDIFRGILEKNNYSYEEDAKKCDYIFIDTCGFIESAKEESINTILGYAELKKTNKNLKIIAIGCLIERYFENFKKELKEADGLFGVVPPQVIFDKINNGNMFFKLPEPMDVYECNERYIPNTSYAYVKIGDGCNRNCAFCSIPSFKGAPMSRSIEDIKKEVEFLVKNGKKEIILVSQDNTLYGINLYKKQALPDLLKELNSIEGEFWIRVMYLHPDFLTDEIIETIHNTPKVVKYFDVPMQHGSDKILNRMGRIKKTKDLFKMIEKIRKNPNAVLRTSIVVGFPGETNEDFEKLLNFVNKIEFDKLGGFAYSPEENTEAFTMDGQVDEKIKEKRLEELMMLQKDISEEIMIKHIGKNMKVLIEEKTDNVYVGRTFMDAPEIDGNIIFKCNKTLKIGNFINVKINNAYEYDLEGEVLDE</sequence>
<dbReference type="PANTHER" id="PTHR43837:SF1">
    <property type="entry name" value="RIBOSOMAL PROTEIN US12 METHYLTHIOTRANSFERASE RIMO"/>
    <property type="match status" value="1"/>
</dbReference>
<dbReference type="FunFam" id="2.40.50.140:FF:000210">
    <property type="entry name" value="Ribosomal protein S12 methylthiotransferase RimO"/>
    <property type="match status" value="1"/>
</dbReference>
<name>A0A7G1G8S8_9BACT</name>
<dbReference type="InterPro" id="IPR012340">
    <property type="entry name" value="NA-bd_OB-fold"/>
</dbReference>
<dbReference type="InterPro" id="IPR002792">
    <property type="entry name" value="TRAM_dom"/>
</dbReference>
<dbReference type="InterPro" id="IPR058240">
    <property type="entry name" value="rSAM_sf"/>
</dbReference>
<dbReference type="SFLD" id="SFLDF00274">
    <property type="entry name" value="ribosomal_protein_S12_methylth"/>
    <property type="match status" value="1"/>
</dbReference>
<evidence type="ECO:0000313" key="13">
    <source>
        <dbReference type="Proteomes" id="UP000516361"/>
    </source>
</evidence>
<dbReference type="InterPro" id="IPR023404">
    <property type="entry name" value="rSAM_horseshoe"/>
</dbReference>
<evidence type="ECO:0000259" key="11">
    <source>
        <dbReference type="PROSITE" id="PS51918"/>
    </source>
</evidence>
<feature type="domain" description="MTTase N-terminal" evidence="10">
    <location>
        <begin position="2"/>
        <end position="121"/>
    </location>
</feature>